<dbReference type="AlphaFoldDB" id="A0A099P373"/>
<evidence type="ECO:0000256" key="4">
    <source>
        <dbReference type="ARBA" id="ARBA00023136"/>
    </source>
</evidence>
<reference evidence="9" key="1">
    <citation type="journal article" date="2014" name="Microb. Cell Fact.">
        <title>Exploiting Issatchenkia orientalis SD108 for succinic acid production.</title>
        <authorList>
            <person name="Xiao H."/>
            <person name="Shao Z."/>
            <person name="Jiang Y."/>
            <person name="Dole S."/>
            <person name="Zhao H."/>
        </authorList>
    </citation>
    <scope>NUCLEOTIDE SEQUENCE [LARGE SCALE GENOMIC DNA]</scope>
    <source>
        <strain evidence="9">SD108</strain>
    </source>
</reference>
<evidence type="ECO:0000259" key="7">
    <source>
        <dbReference type="SMART" id="SM00184"/>
    </source>
</evidence>
<dbReference type="VEuPathDB" id="FungiDB:C5L36_0B09430"/>
<keyword evidence="1" id="KW-0479">Metal-binding</keyword>
<dbReference type="GO" id="GO:0006904">
    <property type="term" value="P:vesicle docking involved in exocytosis"/>
    <property type="evidence" value="ECO:0007669"/>
    <property type="project" value="TreeGrafter"/>
</dbReference>
<evidence type="ECO:0000256" key="1">
    <source>
        <dbReference type="ARBA" id="ARBA00022723"/>
    </source>
</evidence>
<dbReference type="Pfam" id="PF05131">
    <property type="entry name" value="Pep3_Vps18"/>
    <property type="match status" value="1"/>
</dbReference>
<dbReference type="GO" id="GO:0048284">
    <property type="term" value="P:organelle fusion"/>
    <property type="evidence" value="ECO:0007669"/>
    <property type="project" value="TreeGrafter"/>
</dbReference>
<evidence type="ECO:0000256" key="2">
    <source>
        <dbReference type="ARBA" id="ARBA00022771"/>
    </source>
</evidence>
<dbReference type="GO" id="GO:0030897">
    <property type="term" value="C:HOPS complex"/>
    <property type="evidence" value="ECO:0007669"/>
    <property type="project" value="TreeGrafter"/>
</dbReference>
<name>A0A099P373_PICKU</name>
<feature type="domain" description="RING-type" evidence="7">
    <location>
        <begin position="864"/>
        <end position="941"/>
    </location>
</feature>
<comment type="subcellular location">
    <subcellularLocation>
        <location evidence="5">Endomembrane system</location>
        <topology evidence="5">Peripheral membrane protein</topology>
        <orientation evidence="5">Cytoplasmic side</orientation>
    </subcellularLocation>
</comment>
<comment type="caution">
    <text evidence="8">The sequence shown here is derived from an EMBL/GenBank/DDBJ whole genome shotgun (WGS) entry which is preliminary data.</text>
</comment>
<keyword evidence="6" id="KW-0175">Coiled coil</keyword>
<dbReference type="GO" id="GO:0005768">
    <property type="term" value="C:endosome"/>
    <property type="evidence" value="ECO:0007669"/>
    <property type="project" value="TreeGrafter"/>
</dbReference>
<dbReference type="GO" id="GO:0008270">
    <property type="term" value="F:zinc ion binding"/>
    <property type="evidence" value="ECO:0007669"/>
    <property type="project" value="UniProtKB-KW"/>
</dbReference>
<protein>
    <recommendedName>
        <fullName evidence="7">RING-type domain-containing protein</fullName>
    </recommendedName>
</protein>
<proteinExistence type="predicted"/>
<sequence>MQDQADTLERAKEESSPFSIEEVQLQYPLKSRVCKLFVRNNYVYIILKSGTIQGIDLDKPEDVNIINLPIGSDQQIKDAWVDDFNYHLILRSSKNEYFYVRHNSSTYSTLSRLKNLNVSCICFFSRCTTKTFSGPLLVTTSNRLLLEYSIDNNKEKFLKTIVKLKFPIIQMVSSLHDESKGVLSYNVDLFAETEILCYKTKIPAEPASNVQVFQALGKDTPSKVDIEVISRVTSHGNYMTFYNSETIFVDKVDLTECDEFSPRRIPIEENVRCVALTGYFILVITTMNKLVVYNQLNFNIIEKFSLSYLGLNILGISFDSINRTFWLYSDHHIFELIINIESTGIIDALIQKHMYDEALKIVSPSNKVHRSLILRKKGYFLLNEQQYKKAIDVFLQTDEAFDRVALAIFEVEDQSLLRYYLNSKLSSLPSSMKAQKILLATWIVETYAEQLNSIKNTSINSTKHNKSIINGLQNDDSDNLKSSSIDQEFQNFLKKNMKIFDKETVYQILISHNCGDDLLFFAELMQDYDFVLKHYISLQRWDASLSVISKQQSPELVYKSASVLLVNYPKKTVDLWIRLIDDLNPQKLIPALLTYNKTVITSRKILVDQNQAIRFLKYLIYEKQSKDKLIYNTYFSFLIAFANTDDENVTLKHLEQFGESRKRYFGLSGNGDVAFDYDFVLRLCFKFNKIHSAIYLYSFMGKNEDAVTLALNNDLIETAIQVAEQPHGLDDTTRKILWMKISKELVDKVLSNREYVSQHSNIFIKDKTNTEIGASTNEIYILLKFLTEACELITIRDLLPLFPDFIVIDNFKESLVAALQQLSADMNKLSTEMEAELTEAENVTLKIKNFKSRNFQIIDPYESCELCHRILTIRKFIVFPCSHAFHQDCLVKRILESNDYKKKNAIYKLQKQISLSKRNNTLSKAVKKDIDILLSSSCCLCSDMKINEIEEPLVKPGDNKMAEWKI</sequence>
<evidence type="ECO:0000313" key="9">
    <source>
        <dbReference type="Proteomes" id="UP000029867"/>
    </source>
</evidence>
<dbReference type="GO" id="GO:0030674">
    <property type="term" value="F:protein-macromolecule adaptor activity"/>
    <property type="evidence" value="ECO:0007669"/>
    <property type="project" value="TreeGrafter"/>
</dbReference>
<dbReference type="InterPro" id="IPR058919">
    <property type="entry name" value="Pep3/Vps18_RING_C"/>
</dbReference>
<dbReference type="SMART" id="SM00184">
    <property type="entry name" value="RING"/>
    <property type="match status" value="1"/>
</dbReference>
<evidence type="ECO:0000256" key="5">
    <source>
        <dbReference type="ARBA" id="ARBA00029433"/>
    </source>
</evidence>
<accession>A0A099P373</accession>
<dbReference type="eggNOG" id="KOG2034">
    <property type="taxonomic scope" value="Eukaryota"/>
</dbReference>
<dbReference type="HOGENOM" id="CLU_003488_0_0_1"/>
<dbReference type="SUPFAM" id="SSF57850">
    <property type="entry name" value="RING/U-box"/>
    <property type="match status" value="1"/>
</dbReference>
<dbReference type="PANTHER" id="PTHR23323">
    <property type="entry name" value="VACUOLAR PROTEIN SORTING-ASSOCIATED PROTEIN"/>
    <property type="match status" value="1"/>
</dbReference>
<feature type="coiled-coil region" evidence="6">
    <location>
        <begin position="812"/>
        <end position="839"/>
    </location>
</feature>
<dbReference type="InterPro" id="IPR007810">
    <property type="entry name" value="Pep3/Vps18_beta-prop"/>
</dbReference>
<organism evidence="8 9">
    <name type="scientific">Pichia kudriavzevii</name>
    <name type="common">Yeast</name>
    <name type="synonym">Issatchenkia orientalis</name>
    <dbReference type="NCBI Taxonomy" id="4909"/>
    <lineage>
        <taxon>Eukaryota</taxon>
        <taxon>Fungi</taxon>
        <taxon>Dikarya</taxon>
        <taxon>Ascomycota</taxon>
        <taxon>Saccharomycotina</taxon>
        <taxon>Pichiomycetes</taxon>
        <taxon>Pichiales</taxon>
        <taxon>Pichiaceae</taxon>
        <taxon>Pichia</taxon>
    </lineage>
</organism>
<keyword evidence="2" id="KW-0863">Zinc-finger</keyword>
<evidence type="ECO:0000313" key="8">
    <source>
        <dbReference type="EMBL" id="KGK39365.1"/>
    </source>
</evidence>
<dbReference type="EMBL" id="JQFK01000009">
    <property type="protein sequence ID" value="KGK39365.1"/>
    <property type="molecule type" value="Genomic_DNA"/>
</dbReference>
<dbReference type="GO" id="GO:0007032">
    <property type="term" value="P:endosome organization"/>
    <property type="evidence" value="ECO:0007669"/>
    <property type="project" value="TreeGrafter"/>
</dbReference>
<dbReference type="Proteomes" id="UP000029867">
    <property type="component" value="Unassembled WGS sequence"/>
</dbReference>
<keyword evidence="3" id="KW-0862">Zinc</keyword>
<dbReference type="InterPro" id="IPR001841">
    <property type="entry name" value="Znf_RING"/>
</dbReference>
<dbReference type="PANTHER" id="PTHR23323:SF26">
    <property type="entry name" value="VACUOLAR PROTEIN SORTING-ASSOCIATED PROTEIN 18 HOMOLOG"/>
    <property type="match status" value="1"/>
</dbReference>
<gene>
    <name evidence="8" type="ORF">JL09_g1455</name>
</gene>
<keyword evidence="4" id="KW-0472">Membrane</keyword>
<evidence type="ECO:0000256" key="6">
    <source>
        <dbReference type="SAM" id="Coils"/>
    </source>
</evidence>
<dbReference type="GO" id="GO:0007033">
    <property type="term" value="P:vacuole organization"/>
    <property type="evidence" value="ECO:0007669"/>
    <property type="project" value="TreeGrafter"/>
</dbReference>
<dbReference type="Pfam" id="PF26148">
    <property type="entry name" value="VPS18_RING_C"/>
    <property type="match status" value="1"/>
</dbReference>
<evidence type="ECO:0000256" key="3">
    <source>
        <dbReference type="ARBA" id="ARBA00022833"/>
    </source>
</evidence>